<dbReference type="InterPro" id="IPR027417">
    <property type="entry name" value="P-loop_NTPase"/>
</dbReference>
<dbReference type="GO" id="GO:0006310">
    <property type="term" value="P:DNA recombination"/>
    <property type="evidence" value="ECO:0007669"/>
    <property type="project" value="UniProtKB-KW"/>
</dbReference>
<dbReference type="GO" id="GO:0006281">
    <property type="term" value="P:DNA repair"/>
    <property type="evidence" value="ECO:0007669"/>
    <property type="project" value="UniProtKB-KW"/>
</dbReference>
<evidence type="ECO:0000256" key="5">
    <source>
        <dbReference type="SAM" id="MobiDB-lite"/>
    </source>
</evidence>
<evidence type="ECO:0000313" key="8">
    <source>
        <dbReference type="Proteomes" id="UP000266841"/>
    </source>
</evidence>
<dbReference type="Gene3D" id="3.40.395.10">
    <property type="entry name" value="Adenoviral Proteinase, Chain A"/>
    <property type="match status" value="1"/>
</dbReference>
<keyword evidence="2" id="KW-0645">Protease</keyword>
<feature type="region of interest" description="Disordered" evidence="5">
    <location>
        <begin position="550"/>
        <end position="611"/>
    </location>
</feature>
<feature type="region of interest" description="Disordered" evidence="5">
    <location>
        <begin position="285"/>
        <end position="311"/>
    </location>
</feature>
<dbReference type="EC" id="5.6.2.3" evidence="4"/>
<comment type="cofactor">
    <cofactor evidence="4">
        <name>Mg(2+)</name>
        <dbReference type="ChEBI" id="CHEBI:18420"/>
    </cofactor>
</comment>
<dbReference type="SUPFAM" id="SSF52540">
    <property type="entry name" value="P-loop containing nucleoside triphosphate hydrolases"/>
    <property type="match status" value="1"/>
</dbReference>
<comment type="similarity">
    <text evidence="4">Belongs to the helicase family.</text>
</comment>
<keyword evidence="4" id="KW-0547">Nucleotide-binding</keyword>
<feature type="compositionally biased region" description="Basic and acidic residues" evidence="5">
    <location>
        <begin position="583"/>
        <end position="594"/>
    </location>
</feature>
<dbReference type="InterPro" id="IPR025476">
    <property type="entry name" value="Helitron_helicase-like"/>
</dbReference>
<dbReference type="GO" id="GO:0006508">
    <property type="term" value="P:proteolysis"/>
    <property type="evidence" value="ECO:0007669"/>
    <property type="project" value="UniProtKB-KW"/>
</dbReference>
<proteinExistence type="inferred from homology"/>
<dbReference type="GO" id="GO:0008234">
    <property type="term" value="F:cysteine-type peptidase activity"/>
    <property type="evidence" value="ECO:0007669"/>
    <property type="project" value="InterPro"/>
</dbReference>
<accession>K0S4N5</accession>
<keyword evidence="4" id="KW-0234">DNA repair</keyword>
<dbReference type="SUPFAM" id="SSF54001">
    <property type="entry name" value="Cysteine proteinases"/>
    <property type="match status" value="1"/>
</dbReference>
<keyword evidence="4" id="KW-0227">DNA damage</keyword>
<evidence type="ECO:0000256" key="2">
    <source>
        <dbReference type="ARBA" id="ARBA00022670"/>
    </source>
</evidence>
<comment type="caution">
    <text evidence="7">The sequence shown here is derived from an EMBL/GenBank/DDBJ whole genome shotgun (WGS) entry which is preliminary data.</text>
</comment>
<keyword evidence="4" id="KW-0233">DNA recombination</keyword>
<keyword evidence="3 4" id="KW-0378">Hydrolase</keyword>
<evidence type="ECO:0000256" key="4">
    <source>
        <dbReference type="RuleBase" id="RU363044"/>
    </source>
</evidence>
<feature type="region of interest" description="Disordered" evidence="5">
    <location>
        <begin position="2156"/>
        <end position="2176"/>
    </location>
</feature>
<name>K0S4N5_THAOC</name>
<dbReference type="InterPro" id="IPR010285">
    <property type="entry name" value="DNA_helicase_pif1-like_DEAD"/>
</dbReference>
<evidence type="ECO:0000313" key="7">
    <source>
        <dbReference type="EMBL" id="EJK59799.1"/>
    </source>
</evidence>
<dbReference type="InterPro" id="IPR012677">
    <property type="entry name" value="Nucleotide-bd_a/b_plait_sf"/>
</dbReference>
<keyword evidence="4" id="KW-0067">ATP-binding</keyword>
<organism evidence="7 8">
    <name type="scientific">Thalassiosira oceanica</name>
    <name type="common">Marine diatom</name>
    <dbReference type="NCBI Taxonomy" id="159749"/>
    <lineage>
        <taxon>Eukaryota</taxon>
        <taxon>Sar</taxon>
        <taxon>Stramenopiles</taxon>
        <taxon>Ochrophyta</taxon>
        <taxon>Bacillariophyta</taxon>
        <taxon>Coscinodiscophyceae</taxon>
        <taxon>Thalassiosirophycidae</taxon>
        <taxon>Thalassiosirales</taxon>
        <taxon>Thalassiosiraceae</taxon>
        <taxon>Thalassiosira</taxon>
    </lineage>
</organism>
<feature type="region of interest" description="Disordered" evidence="5">
    <location>
        <begin position="2700"/>
        <end position="2751"/>
    </location>
</feature>
<evidence type="ECO:0000259" key="6">
    <source>
        <dbReference type="PROSITE" id="PS50600"/>
    </source>
</evidence>
<dbReference type="GO" id="GO:0005524">
    <property type="term" value="F:ATP binding"/>
    <property type="evidence" value="ECO:0007669"/>
    <property type="project" value="UniProtKB-KW"/>
</dbReference>
<feature type="compositionally biased region" description="Basic residues" evidence="5">
    <location>
        <begin position="507"/>
        <end position="516"/>
    </location>
</feature>
<dbReference type="InterPro" id="IPR046700">
    <property type="entry name" value="DUF6570"/>
</dbReference>
<dbReference type="Proteomes" id="UP000266841">
    <property type="component" value="Unassembled WGS sequence"/>
</dbReference>
<sequence length="2919" mass="330677">MNQRALAVISFILSSAAKNIFDSITSPLNPAAERGFRGGGGGRSVLRQSTANVDQTSIMECMECNDEARPGFLDVDWLDLGCVFDLHSTLRLPHYVADTETLLYNALDEYQSDSIGMMTSFLFGLEGIARPALSGEQGLMASNMSSYRKSRLGEGDHGQMQIWMFTPSTHFDHMFECALAKQGIVALCFVDGSTSCHDASHDFSRLRLMSKLSDNDNLDKIIGWRVFDCPDEADAFFRSYYCLPGGLRVNAKESPNEMNFCRPVNQEVPCNHEVPVPNDSLESVLEAAQHPRPSSDERRLNKSQKLAGRREKWQDCMSSRADEWTPVISKELNTREIIKLVIQAEILYYQGDSFAGNCLQSSTVQQAIQNESVKAYNAMFRDRSEVTVVDAPHRHNINGRAASILSFDSERDEFEVALHSKQGGGQEIRFVSPGNLEYRDQKRRSTRDQVLVEVALAQSNRISFELTKETCKMANECAWTENGTPTLNEIYISLCAFRSQSSSQSGRPRKRKRRRRELPDLSPTTASGDSIEVIDRDDRPLLVRAQADENMDVPNESQHHSVDDLNIGPDKCKGSANKPIAHMPEDANHGHADSDSGANVSPRVGNLGATDSSWDPDEIVFALPFKTSDKRMPTAAFGLNELDWQMFGATGSTNEEALLSSIGPVNVCKRDLKSAEPGNALTENVCNLWLKWVSSYSSEDASVYDAMFLSNLIHGASVYDTKPVTMDGDNDIFAKKMILLPFHRRMHWSLVVVLNPGAIKSCKGRGYKGGTPCILFLDPLGTSTKHDKSIIASKLLIWLNKQWRDRPGGREDDGLPFSRHTMKVYTPEVPHQIDSEDSALYVCRYTYNLLTMTGREFTEDDTKENFARRISESSQFNFSPIDISRMRVEVYTLLIKLEELYSSYRIDGGAEPPFDETFDGFGATEGFNDFGLSAPSGVSQGLCDENESMLTDNASTGTKAPRDETPLPAGLDFDVFNSMIETGDEIEYKPASSMDGGGRSLVKRATVTRLEEQSDGSLRMVLNTGDLIVGSLHVVRRITMKCESSNERVHNPRPRWKRLDQLALMRSDAELNTFDIIAGECEEVCCNSGPGLKLKNRNKFLDAPRSSNLFANWKTPDERSKGFKSRAVKTVNKLYRKFLSYGDPQAFYDCKLHTAKSYSEFQAARNRADRNIARRKSTNKTALEISCPVEFESEDQAGRTNRKLLRTEQLLQFEQRMGCINAQCCPCCKENKLIDVDKAGVTSGKEYICSTCKSNKKTEDDYLKKNLNPVWYERNDDGDIKIVDGEKVVRYDVPPQLENLTIAEKLLIRRACPFIPSVHIKNGVYGIKGHCVAFPQDISEMCTELPQRKETIVTFIRQMGNRNNSAPMIRHLKVNKARVLGALRWLKIHHSGYHDIKIKEENLDWMAGKDEANLSSFGKEVNVKPSRNSAKEQKEYVSKLQCQGDPDECDDLEFMTMDAQEPPCQARGEQQCQPLNELAKELKPDEQDKMMYFPPHSNEPINEFGSTAQVFVNAYPWLFPGGIGDLYDPVRGEVSNVTEWGRHLIRYYDGRFLSDQTFSLYLYNVMQRHQNNKQGGFFFHSPNFLGKNPPTLRELKMQIRNGDYHFINMLRYFSKCIPGSDNYWRAKTSELHSWIDFHVSRNHGPPTHFVTLSCAENWWPDLRRIMRSLELNAGNTQHAQRLLDKNDFAAMCQSAKKYSLYVNEFFMRRGKEFMDNYAREVLGIEYYWGRVEFAPGRGQIHLHILAIAKDKAYLHDFYRARDDESKQIEVLNGYAANVLDMTANTDVDESRQRLLPTSSPLSHRYSECTDEEEDARNLAHDCMFHECNDYCLDLDHAKSSNRFRRCRVGYGREETEGKGDTPGKDLRSEPTIVKDRRGVEHLTMKREHSKRVVQHSKSCLLAWRANVDCQLIIYRSDPNCPDIAEIEGVCRYVVAYAGKRYKTLKQEKEAIQNIILDTSENDIGAEVRSITKKSLNALSGHRMIPIQEAVHQIGGFPLTISSDYITNFSLSSALKLKTGSESAGSNKAGAKYNKELADSYRNRLKKNPMLSNMSLERYFYERFRKSAFYKDTESGREKHRILLPTGLNCKPKFPVSYEYARGMLIMHKPWSVEHPLEPILKDKERTIATFLDMIQRNKVPYNVKSEYYRAMKHSQEHQKEAIAKEGTAAEKPPDLSKMTEDEREQYIESEQCNYVTEQTGIDGIGFQSTVRGEEVDIGLHHDWSKSFFNEERDITMKGEDYIETIREKYYEAEKDANSALHVPKKKDGSDFTLDDLSEEQRVIVLGAVDAIVKFLNNDEDYVPFRATILGCGGAGKSFIVNNLISIILNMTHCNDSVKVAAPSGGAAFNVRGCTIHRSFSVDVSEKKMAEGLSVDRETELTERLKRLLLLVIDERSQVSSKVLAATERNIRQCIFGQQNFEEKWGGLPAILLFGDDYQLPPVIDEGAIQGYSKYSNIVRAVNLPDENDTPQRLEEIFSPCEGFKSVGMSKKRNSISAAIKFQTAANASAAFEALKGTNHSALGTLNLRYHNDKPKDDYKETNIQCLVDRGSRMFIEDMTENVFLLTRNYRVKDEECKGILSRLRTGDSTEADAERLMGLLVRDDPERSQDHVAVCQKRKQGQKERRATGEVIKRKETPSGQARVSMDLQQSPIQGNSSNAIILMTAKYLQVSNTVHCAGKEYSQQEALQHEQPCTQHRLVRSREGGDRGNQLRPGARPVQRGKGRDSGYRLQNHGRPKQQARGSPTSLCRRRLSAPEGYEAGFEETDTVNRLIINPGDHSTEMDNPGMFYVAASRGKTFGKPTAEEPYPKDSAVYWNGPVSTQSIQTVKYKQNGDVCVLVQKRDEWVEYLYDRAEETKQRCNEEWKRQATARVKTAIEEEPLGQHNLDNKIIGMMRQRNEKWSDRRKAEYMVPAGYFNS</sequence>
<keyword evidence="4" id="KW-0347">Helicase</keyword>
<dbReference type="Gene3D" id="3.40.50.300">
    <property type="entry name" value="P-loop containing nucleotide triphosphate hydrolases"/>
    <property type="match status" value="1"/>
</dbReference>
<feature type="region of interest" description="Disordered" evidence="5">
    <location>
        <begin position="501"/>
        <end position="534"/>
    </location>
</feature>
<dbReference type="Pfam" id="PF14214">
    <property type="entry name" value="Helitron_like_N"/>
    <property type="match status" value="1"/>
</dbReference>
<dbReference type="InterPro" id="IPR038765">
    <property type="entry name" value="Papain-like_cys_pep_sf"/>
</dbReference>
<dbReference type="PANTHER" id="PTHR47764">
    <property type="entry name" value="UBIQUITIN-LIKE-SPECIFIC PROTEASE 2B-RELATED"/>
    <property type="match status" value="1"/>
</dbReference>
<dbReference type="Gene3D" id="3.30.70.330">
    <property type="match status" value="1"/>
</dbReference>
<dbReference type="GO" id="GO:0016887">
    <property type="term" value="F:ATP hydrolysis activity"/>
    <property type="evidence" value="ECO:0007669"/>
    <property type="project" value="RHEA"/>
</dbReference>
<reference evidence="7 8" key="1">
    <citation type="journal article" date="2012" name="Genome Biol.">
        <title>Genome and low-iron response of an oceanic diatom adapted to chronic iron limitation.</title>
        <authorList>
            <person name="Lommer M."/>
            <person name="Specht M."/>
            <person name="Roy A.S."/>
            <person name="Kraemer L."/>
            <person name="Andreson R."/>
            <person name="Gutowska M.A."/>
            <person name="Wolf J."/>
            <person name="Bergner S.V."/>
            <person name="Schilhabel M.B."/>
            <person name="Klostermeier U.C."/>
            <person name="Beiko R.G."/>
            <person name="Rosenstiel P."/>
            <person name="Hippler M."/>
            <person name="Laroche J."/>
        </authorList>
    </citation>
    <scope>NUCLEOTIDE SEQUENCE [LARGE SCALE GENOMIC DNA]</scope>
    <source>
        <strain evidence="7 8">CCMP1005</strain>
    </source>
</reference>
<protein>
    <recommendedName>
        <fullName evidence="4">ATP-dependent DNA helicase</fullName>
        <ecNumber evidence="4">5.6.2.3</ecNumber>
    </recommendedName>
</protein>
<gene>
    <name evidence="7" type="ORF">THAOC_19937</name>
</gene>
<evidence type="ECO:0000256" key="1">
    <source>
        <dbReference type="ARBA" id="ARBA00005234"/>
    </source>
</evidence>
<dbReference type="Pfam" id="PF02902">
    <property type="entry name" value="Peptidase_C48"/>
    <property type="match status" value="1"/>
</dbReference>
<dbReference type="eggNOG" id="KOG0779">
    <property type="taxonomic scope" value="Eukaryota"/>
</dbReference>
<comment type="catalytic activity">
    <reaction evidence="4">
        <text>ATP + H2O = ADP + phosphate + H(+)</text>
        <dbReference type="Rhea" id="RHEA:13065"/>
        <dbReference type="ChEBI" id="CHEBI:15377"/>
        <dbReference type="ChEBI" id="CHEBI:15378"/>
        <dbReference type="ChEBI" id="CHEBI:30616"/>
        <dbReference type="ChEBI" id="CHEBI:43474"/>
        <dbReference type="ChEBI" id="CHEBI:456216"/>
        <dbReference type="EC" id="5.6.2.3"/>
    </reaction>
</comment>
<dbReference type="InterPro" id="IPR003653">
    <property type="entry name" value="Peptidase_C48_C"/>
</dbReference>
<dbReference type="PROSITE" id="PS50600">
    <property type="entry name" value="ULP_PROTEASE"/>
    <property type="match status" value="1"/>
</dbReference>
<dbReference type="GO" id="GO:0000723">
    <property type="term" value="P:telomere maintenance"/>
    <property type="evidence" value="ECO:0007669"/>
    <property type="project" value="InterPro"/>
</dbReference>
<comment type="similarity">
    <text evidence="1">Belongs to the peptidase C48 family.</text>
</comment>
<dbReference type="OrthoDB" id="204514at2759"/>
<keyword evidence="8" id="KW-1185">Reference proteome</keyword>
<dbReference type="EMBL" id="AGNL01022283">
    <property type="protein sequence ID" value="EJK59799.1"/>
    <property type="molecule type" value="Genomic_DNA"/>
</dbReference>
<dbReference type="GO" id="GO:0043139">
    <property type="term" value="F:5'-3' DNA helicase activity"/>
    <property type="evidence" value="ECO:0007669"/>
    <property type="project" value="UniProtKB-EC"/>
</dbReference>
<dbReference type="Pfam" id="PF20209">
    <property type="entry name" value="DUF6570"/>
    <property type="match status" value="1"/>
</dbReference>
<dbReference type="Pfam" id="PF05970">
    <property type="entry name" value="PIF1"/>
    <property type="match status" value="1"/>
</dbReference>
<dbReference type="PANTHER" id="PTHR47764:SF2">
    <property type="entry name" value="UBIQUITIN-LIKE PROTEASE FAMILY PROFILE DOMAIN-CONTAINING PROTEIN"/>
    <property type="match status" value="1"/>
</dbReference>
<feature type="domain" description="Ubiquitin-like protease family profile" evidence="6">
    <location>
        <begin position="665"/>
        <end position="849"/>
    </location>
</feature>
<evidence type="ECO:0000256" key="3">
    <source>
        <dbReference type="ARBA" id="ARBA00022801"/>
    </source>
</evidence>